<evidence type="ECO:0000313" key="2">
    <source>
        <dbReference type="EMBL" id="KAF6814174.1"/>
    </source>
</evidence>
<keyword evidence="3" id="KW-1185">Reference proteome</keyword>
<accession>A0A8H6MYW8</accession>
<reference evidence="2 3" key="1">
    <citation type="journal article" date="2020" name="Phytopathology">
        <title>Genome Sequence Resources of Colletotrichum truncatum, C. plurivorum, C. musicola, and C. sojae: Four Species Pathogenic to Soybean (Glycine max).</title>
        <authorList>
            <person name="Rogerio F."/>
            <person name="Boufleur T.R."/>
            <person name="Ciampi-Guillardi M."/>
            <person name="Sukno S.A."/>
            <person name="Thon M.R."/>
            <person name="Massola Junior N.S."/>
            <person name="Baroncelli R."/>
        </authorList>
    </citation>
    <scope>NUCLEOTIDE SEQUENCE [LARGE SCALE GENOMIC DNA]</scope>
    <source>
        <strain evidence="2 3">LFN0009</strain>
    </source>
</reference>
<protein>
    <submittedName>
        <fullName evidence="2">Uncharacterized protein</fullName>
    </submittedName>
</protein>
<feature type="compositionally biased region" description="Polar residues" evidence="1">
    <location>
        <begin position="9"/>
        <end position="22"/>
    </location>
</feature>
<name>A0A8H6MYW8_9PEZI</name>
<feature type="region of interest" description="Disordered" evidence="1">
    <location>
        <begin position="1"/>
        <end position="37"/>
    </location>
</feature>
<evidence type="ECO:0000313" key="3">
    <source>
        <dbReference type="Proteomes" id="UP000652219"/>
    </source>
</evidence>
<sequence>MRPPEPRDSATTGSQGRINHISSADREEEETSRYGYPAGLPWNAAAQRLLQHRRHDSLYGPAFCFWTNASRYLEQAPPCRGIVYLVVSAFQWAVFPLSSGAVDGAAPTGRQQ</sequence>
<dbReference type="EMBL" id="WIGN01000046">
    <property type="protein sequence ID" value="KAF6814174.1"/>
    <property type="molecule type" value="Genomic_DNA"/>
</dbReference>
<dbReference type="AlphaFoldDB" id="A0A8H6MYW8"/>
<proteinExistence type="predicted"/>
<organism evidence="2 3">
    <name type="scientific">Colletotrichum sojae</name>
    <dbReference type="NCBI Taxonomy" id="2175907"/>
    <lineage>
        <taxon>Eukaryota</taxon>
        <taxon>Fungi</taxon>
        <taxon>Dikarya</taxon>
        <taxon>Ascomycota</taxon>
        <taxon>Pezizomycotina</taxon>
        <taxon>Sordariomycetes</taxon>
        <taxon>Hypocreomycetidae</taxon>
        <taxon>Glomerellales</taxon>
        <taxon>Glomerellaceae</taxon>
        <taxon>Colletotrichum</taxon>
        <taxon>Colletotrichum orchidearum species complex</taxon>
    </lineage>
</organism>
<evidence type="ECO:0000256" key="1">
    <source>
        <dbReference type="SAM" id="MobiDB-lite"/>
    </source>
</evidence>
<gene>
    <name evidence="2" type="ORF">CSOJ01_04228</name>
</gene>
<dbReference type="Proteomes" id="UP000652219">
    <property type="component" value="Unassembled WGS sequence"/>
</dbReference>
<comment type="caution">
    <text evidence="2">The sequence shown here is derived from an EMBL/GenBank/DDBJ whole genome shotgun (WGS) entry which is preliminary data.</text>
</comment>